<dbReference type="PANTHER" id="PTHR11496">
    <property type="entry name" value="ALCOHOL DEHYDROGENASE"/>
    <property type="match status" value="1"/>
</dbReference>
<protein>
    <submittedName>
        <fullName evidence="7">Iron-containing alcohol dehydrogenase</fullName>
    </submittedName>
</protein>
<evidence type="ECO:0000313" key="8">
    <source>
        <dbReference type="Proteomes" id="UP000460549"/>
    </source>
</evidence>
<dbReference type="InterPro" id="IPR018211">
    <property type="entry name" value="ADH_Fe_CS"/>
</dbReference>
<proteinExistence type="inferred from homology"/>
<evidence type="ECO:0000256" key="4">
    <source>
        <dbReference type="ARBA" id="ARBA00023027"/>
    </source>
</evidence>
<keyword evidence="4" id="KW-0520">NAD</keyword>
<dbReference type="InterPro" id="IPR056798">
    <property type="entry name" value="ADH_Fe_C"/>
</dbReference>
<dbReference type="FunFam" id="3.40.50.1970:FF:000003">
    <property type="entry name" value="Alcohol dehydrogenase, iron-containing"/>
    <property type="match status" value="1"/>
</dbReference>
<dbReference type="CDD" id="cd14865">
    <property type="entry name" value="Fe-ADH-like"/>
    <property type="match status" value="1"/>
</dbReference>
<evidence type="ECO:0000259" key="5">
    <source>
        <dbReference type="Pfam" id="PF00465"/>
    </source>
</evidence>
<comment type="similarity">
    <text evidence="2">Belongs to the iron-containing alcohol dehydrogenase family.</text>
</comment>
<evidence type="ECO:0000256" key="3">
    <source>
        <dbReference type="ARBA" id="ARBA00023002"/>
    </source>
</evidence>
<dbReference type="PROSITE" id="PS00913">
    <property type="entry name" value="ADH_IRON_1"/>
    <property type="match status" value="1"/>
</dbReference>
<evidence type="ECO:0000259" key="6">
    <source>
        <dbReference type="Pfam" id="PF25137"/>
    </source>
</evidence>
<accession>A0A7X2TQW0</accession>
<comment type="cofactor">
    <cofactor evidence="1">
        <name>Fe cation</name>
        <dbReference type="ChEBI" id="CHEBI:24875"/>
    </cofactor>
</comment>
<dbReference type="AlphaFoldDB" id="A0A7X2TQW0"/>
<name>A0A7X2TQW0_9SPIO</name>
<dbReference type="PANTHER" id="PTHR11496:SF102">
    <property type="entry name" value="ALCOHOL DEHYDROGENASE 4"/>
    <property type="match status" value="1"/>
</dbReference>
<feature type="domain" description="Alcohol dehydrogenase iron-type/glycerol dehydrogenase GldA" evidence="5">
    <location>
        <begin position="8"/>
        <end position="179"/>
    </location>
</feature>
<dbReference type="Gene3D" id="3.40.50.1970">
    <property type="match status" value="1"/>
</dbReference>
<evidence type="ECO:0000256" key="2">
    <source>
        <dbReference type="ARBA" id="ARBA00007358"/>
    </source>
</evidence>
<comment type="caution">
    <text evidence="7">The sequence shown here is derived from an EMBL/GenBank/DDBJ whole genome shotgun (WGS) entry which is preliminary data.</text>
</comment>
<dbReference type="GO" id="GO:0046872">
    <property type="term" value="F:metal ion binding"/>
    <property type="evidence" value="ECO:0007669"/>
    <property type="project" value="InterPro"/>
</dbReference>
<keyword evidence="3" id="KW-0560">Oxidoreductase</keyword>
<dbReference type="Pfam" id="PF00465">
    <property type="entry name" value="Fe-ADH"/>
    <property type="match status" value="1"/>
</dbReference>
<dbReference type="EMBL" id="VUNN01000020">
    <property type="protein sequence ID" value="MSU06906.1"/>
    <property type="molecule type" value="Genomic_DNA"/>
</dbReference>
<dbReference type="PROSITE" id="PS00060">
    <property type="entry name" value="ADH_IRON_2"/>
    <property type="match status" value="1"/>
</dbReference>
<dbReference type="Pfam" id="PF25137">
    <property type="entry name" value="ADH_Fe_C"/>
    <property type="match status" value="1"/>
</dbReference>
<dbReference type="GO" id="GO:0004022">
    <property type="term" value="F:alcohol dehydrogenase (NAD+) activity"/>
    <property type="evidence" value="ECO:0007669"/>
    <property type="project" value="TreeGrafter"/>
</dbReference>
<dbReference type="InterPro" id="IPR039697">
    <property type="entry name" value="Alcohol_dehydrogenase_Fe"/>
</dbReference>
<gene>
    <name evidence="7" type="ORF">FYJ80_09005</name>
</gene>
<keyword evidence="8" id="KW-1185">Reference proteome</keyword>
<dbReference type="RefSeq" id="WP_154426161.1">
    <property type="nucleotide sequence ID" value="NZ_VUNN01000020.1"/>
</dbReference>
<evidence type="ECO:0000256" key="1">
    <source>
        <dbReference type="ARBA" id="ARBA00001962"/>
    </source>
</evidence>
<dbReference type="SUPFAM" id="SSF56796">
    <property type="entry name" value="Dehydroquinate synthase-like"/>
    <property type="match status" value="1"/>
</dbReference>
<organism evidence="7 8">
    <name type="scientific">Bullifex porci</name>
    <dbReference type="NCBI Taxonomy" id="2606638"/>
    <lineage>
        <taxon>Bacteria</taxon>
        <taxon>Pseudomonadati</taxon>
        <taxon>Spirochaetota</taxon>
        <taxon>Spirochaetia</taxon>
        <taxon>Spirochaetales</taxon>
        <taxon>Spirochaetaceae</taxon>
        <taxon>Bullifex</taxon>
    </lineage>
</organism>
<feature type="domain" description="Fe-containing alcohol dehydrogenase-like C-terminal" evidence="6">
    <location>
        <begin position="190"/>
        <end position="389"/>
    </location>
</feature>
<dbReference type="InterPro" id="IPR001670">
    <property type="entry name" value="ADH_Fe/GldA"/>
</dbReference>
<dbReference type="Gene3D" id="1.20.1090.10">
    <property type="entry name" value="Dehydroquinate synthase-like - alpha domain"/>
    <property type="match status" value="1"/>
</dbReference>
<dbReference type="Proteomes" id="UP000460549">
    <property type="component" value="Unassembled WGS sequence"/>
</dbReference>
<evidence type="ECO:0000313" key="7">
    <source>
        <dbReference type="EMBL" id="MSU06906.1"/>
    </source>
</evidence>
<sequence>MYFEFSNPGKILSGTYALENIASELKLLNCSRAMVLSDKVLNDIGSVKTLSDALVTGGIKIASIYTDIPADSDILVVNKIANEYRKVNADSIIALGGGSVIDTAKSLRMLISQGGNDILSFVGCEVLPKGQSVPLVAIPTTSGTGSEATQIAVIKNNEKHVKMEFVSQFLLPDLAVIDPRFCTSMPKRVTAMTGLDALTHALESFYCLQKNIVSQSYALAAVQLIKDNLINAITNGSDKKVRLNMANASLLAGSAFSNSMVGLVHAIGHSLGGIAKVPHGLAMAILLVPCLRFNLDYCREEYERLFLAFVGAEEYVKVEKSKRAEAFIDAIEDFLSSVSKKADMSLKLSSYNVDPKCFEAVAALSINDGAIIVNPRECSKDEIIEILKQCL</sequence>
<reference evidence="7 8" key="1">
    <citation type="submission" date="2019-08" db="EMBL/GenBank/DDBJ databases">
        <title>In-depth cultivation of the pig gut microbiome towards novel bacterial diversity and tailored functional studies.</title>
        <authorList>
            <person name="Wylensek D."/>
            <person name="Hitch T.C.A."/>
            <person name="Clavel T."/>
        </authorList>
    </citation>
    <scope>NUCLEOTIDE SEQUENCE [LARGE SCALE GENOMIC DNA]</scope>
    <source>
        <strain evidence="7 8">NM-380-WT-3C1</strain>
    </source>
</reference>